<name>A0AAV5V3Z9_9BILA</name>
<accession>A0AAV5V3Z9</accession>
<protein>
    <submittedName>
        <fullName evidence="1">Uncharacterized protein</fullName>
    </submittedName>
</protein>
<comment type="caution">
    <text evidence="1">The sequence shown here is derived from an EMBL/GenBank/DDBJ whole genome shotgun (WGS) entry which is preliminary data.</text>
</comment>
<proteinExistence type="predicted"/>
<keyword evidence="2" id="KW-1185">Reference proteome</keyword>
<organism evidence="1 2">
    <name type="scientific">Pristionchus fissidentatus</name>
    <dbReference type="NCBI Taxonomy" id="1538716"/>
    <lineage>
        <taxon>Eukaryota</taxon>
        <taxon>Metazoa</taxon>
        <taxon>Ecdysozoa</taxon>
        <taxon>Nematoda</taxon>
        <taxon>Chromadorea</taxon>
        <taxon>Rhabditida</taxon>
        <taxon>Rhabditina</taxon>
        <taxon>Diplogasteromorpha</taxon>
        <taxon>Diplogasteroidea</taxon>
        <taxon>Neodiplogasteridae</taxon>
        <taxon>Pristionchus</taxon>
    </lineage>
</organism>
<gene>
    <name evidence="1" type="ORF">PFISCL1PPCAC_5476</name>
</gene>
<dbReference type="Proteomes" id="UP001432322">
    <property type="component" value="Unassembled WGS sequence"/>
</dbReference>
<dbReference type="AlphaFoldDB" id="A0AAV5V3Z9"/>
<reference evidence="1" key="1">
    <citation type="submission" date="2023-10" db="EMBL/GenBank/DDBJ databases">
        <title>Genome assembly of Pristionchus species.</title>
        <authorList>
            <person name="Yoshida K."/>
            <person name="Sommer R.J."/>
        </authorList>
    </citation>
    <scope>NUCLEOTIDE SEQUENCE</scope>
    <source>
        <strain evidence="1">RS5133</strain>
    </source>
</reference>
<dbReference type="EMBL" id="BTSY01000002">
    <property type="protein sequence ID" value="GMT14179.1"/>
    <property type="molecule type" value="Genomic_DNA"/>
</dbReference>
<evidence type="ECO:0000313" key="2">
    <source>
        <dbReference type="Proteomes" id="UP001432322"/>
    </source>
</evidence>
<evidence type="ECO:0000313" key="1">
    <source>
        <dbReference type="EMBL" id="GMT14179.1"/>
    </source>
</evidence>
<sequence>FAAAAPHEHFKTIRSVVMSVSGGAAQRLWQKYANHVSDNPDGAHVLLRDTVDGRLSMGEFESACSKLPLLPSIALDRLGFTQDQWEELLSTHLLTERDLLLLKKEHAKGRLVPSSAFDTLKRLSKRISDTESIVSINIQYSVYTLSDNGLELFRSDLKNGKINNCVILFSTEQVFTMRYFQYYSADSFPMIVTLKNGAQLKFNAVAISNQSYAQNGQEICGTSKAGKISVTKLRQKFPNGVIDGMGRVTCPLKKAMADGF</sequence>
<feature type="non-terminal residue" evidence="1">
    <location>
        <position position="1"/>
    </location>
</feature>